<keyword evidence="1 5" id="KW-0436">Ligase</keyword>
<evidence type="ECO:0000256" key="4">
    <source>
        <dbReference type="ARBA" id="ARBA00048819"/>
    </source>
</evidence>
<dbReference type="GO" id="GO:0042398">
    <property type="term" value="P:modified amino acid biosynthetic process"/>
    <property type="evidence" value="ECO:0007669"/>
    <property type="project" value="InterPro"/>
</dbReference>
<feature type="region of interest" description="Disordered" evidence="6">
    <location>
        <begin position="1"/>
        <end position="22"/>
    </location>
</feature>
<evidence type="ECO:0000256" key="5">
    <source>
        <dbReference type="HAMAP-Rule" id="MF_01609"/>
    </source>
</evidence>
<keyword evidence="8" id="KW-1185">Reference proteome</keyword>
<comment type="similarity">
    <text evidence="5">Belongs to the glutamate--cysteine ligase type 2 family. YbdK subfamily.</text>
</comment>
<evidence type="ECO:0000313" key="7">
    <source>
        <dbReference type="EMBL" id="GGI93812.1"/>
    </source>
</evidence>
<dbReference type="PANTHER" id="PTHR36510:SF1">
    <property type="entry name" value="GLUTAMATE--CYSTEINE LIGASE 2-RELATED"/>
    <property type="match status" value="1"/>
</dbReference>
<dbReference type="Proteomes" id="UP000657574">
    <property type="component" value="Unassembled WGS sequence"/>
</dbReference>
<dbReference type="NCBIfam" id="NF010041">
    <property type="entry name" value="PRK13517.1-1"/>
    <property type="match status" value="1"/>
</dbReference>
<accession>A0A917JZ45</accession>
<dbReference type="NCBIfam" id="TIGR02050">
    <property type="entry name" value="gshA_cyan_rel"/>
    <property type="match status" value="1"/>
</dbReference>
<evidence type="ECO:0000313" key="8">
    <source>
        <dbReference type="Proteomes" id="UP000657574"/>
    </source>
</evidence>
<dbReference type="AlphaFoldDB" id="A0A917JZ45"/>
<dbReference type="Gene3D" id="3.30.590.20">
    <property type="match status" value="1"/>
</dbReference>
<dbReference type="InterPro" id="IPR011793">
    <property type="entry name" value="YbdK"/>
</dbReference>
<dbReference type="InterPro" id="IPR014746">
    <property type="entry name" value="Gln_synth/guanido_kin_cat_dom"/>
</dbReference>
<dbReference type="InterPro" id="IPR006336">
    <property type="entry name" value="GCS2"/>
</dbReference>
<evidence type="ECO:0000256" key="2">
    <source>
        <dbReference type="ARBA" id="ARBA00022741"/>
    </source>
</evidence>
<keyword evidence="2 5" id="KW-0547">Nucleotide-binding</keyword>
<keyword evidence="3 5" id="KW-0067">ATP-binding</keyword>
<evidence type="ECO:0000256" key="6">
    <source>
        <dbReference type="SAM" id="MobiDB-lite"/>
    </source>
</evidence>
<dbReference type="Pfam" id="PF04107">
    <property type="entry name" value="GCS2"/>
    <property type="match status" value="1"/>
</dbReference>
<evidence type="ECO:0000256" key="3">
    <source>
        <dbReference type="ARBA" id="ARBA00022840"/>
    </source>
</evidence>
<organism evidence="7 8">
    <name type="scientific">Streptomyces brasiliensis</name>
    <dbReference type="NCBI Taxonomy" id="1954"/>
    <lineage>
        <taxon>Bacteria</taxon>
        <taxon>Bacillati</taxon>
        <taxon>Actinomycetota</taxon>
        <taxon>Actinomycetes</taxon>
        <taxon>Kitasatosporales</taxon>
        <taxon>Streptomycetaceae</taxon>
        <taxon>Streptomyces</taxon>
    </lineage>
</organism>
<sequence length="409" mass="43589">MGSEGATSLTDESGRLTSATGRPVIPTVGVEEEFFLVDRRTRAPVPRGPQVLAQAAPLLGEQVQAELYRCMIEICTRPRLSCADLLAELAGLRATVAEAARDADCLLLASGTPVVPSSSRLPVTSTPRYRRMQARYRLTVDDGMSATCGCHVHLGPLGRSQALVLANHLRPWLPVFQALAVNSPLGAGTESGFASWRAVQQARWPTVGPPPLLDTDRYEATADALVTSGTLLDRRMIYWFARPSEHVPTLEIRIADVNADVHCTVLLAALVRGLCMTLLTEAQDGRPPPGLPPGRLRAAHRRAALVGPTGPTGVGLDPVTGVEVPMRDLIGRLLARAEPGLTTAGDLGAAHRLLDRHLALGSGADRQRARYRSSGRLRDVVDHTSDITTNVPPRGRGPLSVGSPGFDGS</sequence>
<name>A0A917JZ45_9ACTN</name>
<comment type="caution">
    <text evidence="7">The sequence shown here is derived from an EMBL/GenBank/DDBJ whole genome shotgun (WGS) entry which is preliminary data.</text>
</comment>
<dbReference type="SUPFAM" id="SSF55931">
    <property type="entry name" value="Glutamine synthetase/guanido kinase"/>
    <property type="match status" value="1"/>
</dbReference>
<dbReference type="GO" id="GO:0004357">
    <property type="term" value="F:glutamate-cysteine ligase activity"/>
    <property type="evidence" value="ECO:0007669"/>
    <property type="project" value="UniProtKB-EC"/>
</dbReference>
<comment type="function">
    <text evidence="5">ATP-dependent carboxylate-amine ligase which exhibits weak glutamate--cysteine ligase activity.</text>
</comment>
<dbReference type="InterPro" id="IPR050141">
    <property type="entry name" value="GCL_type2/YbdK_subfam"/>
</dbReference>
<reference evidence="7" key="2">
    <citation type="submission" date="2020-09" db="EMBL/GenBank/DDBJ databases">
        <authorList>
            <person name="Sun Q."/>
            <person name="Ohkuma M."/>
        </authorList>
    </citation>
    <scope>NUCLEOTIDE SEQUENCE</scope>
    <source>
        <strain evidence="7">JCM 3086</strain>
    </source>
</reference>
<feature type="compositionally biased region" description="Polar residues" evidence="6">
    <location>
        <begin position="1"/>
        <end position="20"/>
    </location>
</feature>
<dbReference type="PANTHER" id="PTHR36510">
    <property type="entry name" value="GLUTAMATE--CYSTEINE LIGASE 2-RELATED"/>
    <property type="match status" value="1"/>
</dbReference>
<dbReference type="EMBL" id="BMQA01000001">
    <property type="protein sequence ID" value="GGI93812.1"/>
    <property type="molecule type" value="Genomic_DNA"/>
</dbReference>
<comment type="catalytic activity">
    <reaction evidence="4 5">
        <text>L-cysteine + L-glutamate + ATP = gamma-L-glutamyl-L-cysteine + ADP + phosphate + H(+)</text>
        <dbReference type="Rhea" id="RHEA:13285"/>
        <dbReference type="ChEBI" id="CHEBI:15378"/>
        <dbReference type="ChEBI" id="CHEBI:29985"/>
        <dbReference type="ChEBI" id="CHEBI:30616"/>
        <dbReference type="ChEBI" id="CHEBI:35235"/>
        <dbReference type="ChEBI" id="CHEBI:43474"/>
        <dbReference type="ChEBI" id="CHEBI:58173"/>
        <dbReference type="ChEBI" id="CHEBI:456216"/>
        <dbReference type="EC" id="6.3.2.2"/>
    </reaction>
</comment>
<reference evidence="7" key="1">
    <citation type="journal article" date="2014" name="Int. J. Syst. Evol. Microbiol.">
        <title>Complete genome sequence of Corynebacterium casei LMG S-19264T (=DSM 44701T), isolated from a smear-ripened cheese.</title>
        <authorList>
            <consortium name="US DOE Joint Genome Institute (JGI-PGF)"/>
            <person name="Walter F."/>
            <person name="Albersmeier A."/>
            <person name="Kalinowski J."/>
            <person name="Ruckert C."/>
        </authorList>
    </citation>
    <scope>NUCLEOTIDE SEQUENCE</scope>
    <source>
        <strain evidence="7">JCM 3086</strain>
    </source>
</reference>
<protein>
    <recommendedName>
        <fullName evidence="5">Putative glutamate--cysteine ligase 2</fullName>
        <ecNumber evidence="5">6.3.2.2</ecNumber>
    </recommendedName>
    <alternativeName>
        <fullName evidence="5">Gamma-glutamylcysteine synthetase 2</fullName>
        <shortName evidence="5">GCS 2</shortName>
        <shortName evidence="5">Gamma-GCS 2</shortName>
    </alternativeName>
</protein>
<dbReference type="GO" id="GO:0005524">
    <property type="term" value="F:ATP binding"/>
    <property type="evidence" value="ECO:0007669"/>
    <property type="project" value="UniProtKB-KW"/>
</dbReference>
<gene>
    <name evidence="7" type="ORF">GCM10010121_000210</name>
</gene>
<dbReference type="EC" id="6.3.2.2" evidence="5"/>
<proteinExistence type="inferred from homology"/>
<dbReference type="HAMAP" id="MF_01609">
    <property type="entry name" value="Glu_cys_ligase_2"/>
    <property type="match status" value="1"/>
</dbReference>
<evidence type="ECO:0000256" key="1">
    <source>
        <dbReference type="ARBA" id="ARBA00022598"/>
    </source>
</evidence>
<feature type="region of interest" description="Disordered" evidence="6">
    <location>
        <begin position="382"/>
        <end position="409"/>
    </location>
</feature>